<feature type="domain" description="Calmodulin binding protein central" evidence="3">
    <location>
        <begin position="247"/>
        <end position="292"/>
    </location>
</feature>
<dbReference type="OrthoDB" id="1604062at2759"/>
<dbReference type="GO" id="GO:0003700">
    <property type="term" value="F:DNA-binding transcription factor activity"/>
    <property type="evidence" value="ECO:0007669"/>
    <property type="project" value="TreeGrafter"/>
</dbReference>
<feature type="domain" description="Calmodulin binding protein-like N-terminal" evidence="2">
    <location>
        <begin position="89"/>
        <end position="234"/>
    </location>
</feature>
<sequence length="553" mass="62123">MSQKRPPDDGKVGSEGNNPEEKRLRLSPLESTLKEGMKKKDAVQNLCSALEPWLRNVVKEEIEVAFREHSASKIQNCGDQIHPSTSRSIKLQFTNRISLPVFAGSRIKGAEDSTIKVVVVDALTGQVVDSGPGSSAKVEIVVLKGDFEDDKDNWTFEEFNNNIVQEREGKKPLIKGDLFLNLIEGTGVVGGLVFTDNSSRTRNGKFRLGARVVNGSDGIRVREAKSEPFIVKDHRGESCKKHHPPSLIDEVWRLENIGKDGAFHMRLKRESIYTVKDFLTVFWTDTPRLRNVTLHFSFPITYFGLSINLLLFSSEKILGTNMSNKKWEVTVEHARTCPLEKRRYLYWQISSQRRMGVVFDVVGKDDAQKLVKAAYEHWEEVVSCDDGITMGGSSHIPNVCFPSSSTASGFGFIQPSAFSLDNVSSIRGMWSLDDYTFKGLETVNLRYTESFNLPSQVTNSPICDRESPAQTSCDEECMQHFDLKGFLQTQNLSLESQTDPTSAVSAFLVSGQSTHVKAQTRWTTLSVVLRWRFSIKRIVVSKKSGVQEMEQYS</sequence>
<comment type="caution">
    <text evidence="4">The sequence shown here is derived from an EMBL/GenBank/DDBJ whole genome shotgun (WGS) entry which is preliminary data.</text>
</comment>
<evidence type="ECO:0000259" key="3">
    <source>
        <dbReference type="Pfam" id="PF20451"/>
    </source>
</evidence>
<evidence type="ECO:0000313" key="5">
    <source>
        <dbReference type="Proteomes" id="UP000655225"/>
    </source>
</evidence>
<evidence type="ECO:0000313" key="4">
    <source>
        <dbReference type="EMBL" id="KAF8399321.1"/>
    </source>
</evidence>
<dbReference type="GO" id="GO:0005516">
    <property type="term" value="F:calmodulin binding"/>
    <property type="evidence" value="ECO:0007669"/>
    <property type="project" value="InterPro"/>
</dbReference>
<feature type="compositionally biased region" description="Basic and acidic residues" evidence="1">
    <location>
        <begin position="1"/>
        <end position="12"/>
    </location>
</feature>
<dbReference type="Pfam" id="PF20451">
    <property type="entry name" value="Calmod_bind_M"/>
    <property type="match status" value="2"/>
</dbReference>
<dbReference type="OMA" id="DIPHENC"/>
<dbReference type="InterPro" id="IPR046831">
    <property type="entry name" value="Calmodulin_bind_N"/>
</dbReference>
<evidence type="ECO:0000256" key="1">
    <source>
        <dbReference type="SAM" id="MobiDB-lite"/>
    </source>
</evidence>
<dbReference type="GO" id="GO:0043565">
    <property type="term" value="F:sequence-specific DNA binding"/>
    <property type="evidence" value="ECO:0007669"/>
    <property type="project" value="TreeGrafter"/>
</dbReference>
<evidence type="ECO:0000259" key="2">
    <source>
        <dbReference type="Pfam" id="PF07887"/>
    </source>
</evidence>
<gene>
    <name evidence="4" type="ORF">HHK36_015186</name>
</gene>
<keyword evidence="5" id="KW-1185">Reference proteome</keyword>
<dbReference type="PANTHER" id="PTHR31713">
    <property type="entry name" value="OS02G0177800 PROTEIN"/>
    <property type="match status" value="1"/>
</dbReference>
<dbReference type="InterPro" id="IPR046830">
    <property type="entry name" value="Calmod_bind_M"/>
</dbReference>
<dbReference type="GO" id="GO:0080142">
    <property type="term" value="P:regulation of salicylic acid biosynthetic process"/>
    <property type="evidence" value="ECO:0007669"/>
    <property type="project" value="TreeGrafter"/>
</dbReference>
<reference evidence="4 5" key="1">
    <citation type="submission" date="2020-04" db="EMBL/GenBank/DDBJ databases">
        <title>Plant Genome Project.</title>
        <authorList>
            <person name="Zhang R.-G."/>
        </authorList>
    </citation>
    <scope>NUCLEOTIDE SEQUENCE [LARGE SCALE GENOMIC DNA]</scope>
    <source>
        <strain evidence="4">YNK0</strain>
        <tissue evidence="4">Leaf</tissue>
    </source>
</reference>
<dbReference type="GO" id="GO:0005634">
    <property type="term" value="C:nucleus"/>
    <property type="evidence" value="ECO:0007669"/>
    <property type="project" value="TreeGrafter"/>
</dbReference>
<dbReference type="EMBL" id="JABCRI010000010">
    <property type="protein sequence ID" value="KAF8399321.1"/>
    <property type="molecule type" value="Genomic_DNA"/>
</dbReference>
<dbReference type="AlphaFoldDB" id="A0A834Z8S0"/>
<feature type="domain" description="Calmodulin binding protein central" evidence="3">
    <location>
        <begin position="316"/>
        <end position="337"/>
    </location>
</feature>
<dbReference type="PANTHER" id="PTHR31713:SF14">
    <property type="entry name" value="CALMODULIN-BINDING PROTEIN 60 A"/>
    <property type="match status" value="1"/>
</dbReference>
<protein>
    <submittedName>
        <fullName evidence="4">Uncharacterized protein</fullName>
    </submittedName>
</protein>
<feature type="region of interest" description="Disordered" evidence="1">
    <location>
        <begin position="1"/>
        <end position="28"/>
    </location>
</feature>
<accession>A0A834Z8S0</accession>
<organism evidence="4 5">
    <name type="scientific">Tetracentron sinense</name>
    <name type="common">Spur-leaf</name>
    <dbReference type="NCBI Taxonomy" id="13715"/>
    <lineage>
        <taxon>Eukaryota</taxon>
        <taxon>Viridiplantae</taxon>
        <taxon>Streptophyta</taxon>
        <taxon>Embryophyta</taxon>
        <taxon>Tracheophyta</taxon>
        <taxon>Spermatophyta</taxon>
        <taxon>Magnoliopsida</taxon>
        <taxon>Trochodendrales</taxon>
        <taxon>Trochodendraceae</taxon>
        <taxon>Tetracentron</taxon>
    </lineage>
</organism>
<name>A0A834Z8S0_TETSI</name>
<dbReference type="Proteomes" id="UP000655225">
    <property type="component" value="Unassembled WGS sequence"/>
</dbReference>
<proteinExistence type="predicted"/>
<dbReference type="Pfam" id="PF07887">
    <property type="entry name" value="Calmodulin_bind"/>
    <property type="match status" value="1"/>
</dbReference>
<dbReference type="InterPro" id="IPR012416">
    <property type="entry name" value="CBP60"/>
</dbReference>